<dbReference type="AlphaFoldDB" id="A0A649UDC7"/>
<dbReference type="CDD" id="cd00337">
    <property type="entry name" value="Ribosomal_uL14"/>
    <property type="match status" value="1"/>
</dbReference>
<dbReference type="EMBL" id="MW438347">
    <property type="protein sequence ID" value="QQW50265.1"/>
    <property type="molecule type" value="Genomic_DNA"/>
</dbReference>
<dbReference type="Pfam" id="PF00238">
    <property type="entry name" value="Ribosomal_L14"/>
    <property type="match status" value="1"/>
</dbReference>
<dbReference type="InterPro" id="IPR000218">
    <property type="entry name" value="Ribosomal_uL14"/>
</dbReference>
<evidence type="ECO:0000313" key="12">
    <source>
        <dbReference type="Proteomes" id="UP001363151"/>
    </source>
</evidence>
<dbReference type="Gene3D" id="2.40.150.20">
    <property type="entry name" value="Ribosomal protein L14"/>
    <property type="match status" value="1"/>
</dbReference>
<evidence type="ECO:0000313" key="5">
    <source>
        <dbReference type="EMBL" id="KAK7234917.1"/>
    </source>
</evidence>
<dbReference type="PANTHER" id="PTHR11761:SF3">
    <property type="entry name" value="LARGE RIBOSOMAL SUBUNIT PROTEIN UL14M"/>
    <property type="match status" value="1"/>
</dbReference>
<dbReference type="InterPro" id="IPR019972">
    <property type="entry name" value="Ribosomal_uL14_CS"/>
</dbReference>
<dbReference type="SUPFAM" id="SSF50193">
    <property type="entry name" value="Ribosomal protein L14"/>
    <property type="match status" value="1"/>
</dbReference>
<geneLocation type="mitochondrion" evidence="6"/>
<dbReference type="PANTHER" id="PTHR11761">
    <property type="entry name" value="50S/60S RIBOSOMAL PROTEIN L14/L23"/>
    <property type="match status" value="1"/>
</dbReference>
<dbReference type="EMBL" id="JBBJCI010000303">
    <property type="protein sequence ID" value="KAK7234917.1"/>
    <property type="molecule type" value="Genomic_DNA"/>
</dbReference>
<reference evidence="7" key="2">
    <citation type="journal article" date="2021" name="Genome Biol. Evol.">
        <title>Mitochondrial genome evolution in pelagophyte algae.</title>
        <authorList>
            <person name="Sibbald S.J."/>
            <person name="Lawton M."/>
            <person name="Archibald J.M."/>
        </authorList>
    </citation>
    <scope>NUCLEOTIDE SEQUENCE</scope>
    <source>
        <strain evidence="8">CCMP1707</strain>
        <strain evidence="9">CCMP1708</strain>
        <strain evidence="7">CCMP1850</strain>
        <strain evidence="11">CCMP1984</strain>
        <strain evidence="10">CCMP3368</strain>
    </source>
</reference>
<evidence type="ECO:0000313" key="11">
    <source>
        <dbReference type="EMBL" id="QQW50309.1"/>
    </source>
</evidence>
<dbReference type="InterPro" id="IPR005745">
    <property type="entry name" value="Ribosomal_uL14_bac-type"/>
</dbReference>
<dbReference type="HAMAP" id="MF_01367">
    <property type="entry name" value="Ribosomal_uL14"/>
    <property type="match status" value="1"/>
</dbReference>
<keyword evidence="2 4" id="KW-0689">Ribosomal protein</keyword>
<dbReference type="Proteomes" id="UP001363151">
    <property type="component" value="Unassembled WGS sequence"/>
</dbReference>
<dbReference type="NCBIfam" id="TIGR01067">
    <property type="entry name" value="rplN_bact"/>
    <property type="match status" value="1"/>
</dbReference>
<dbReference type="GO" id="GO:0005762">
    <property type="term" value="C:mitochondrial large ribosomal subunit"/>
    <property type="evidence" value="ECO:0007669"/>
    <property type="project" value="TreeGrafter"/>
</dbReference>
<evidence type="ECO:0000313" key="7">
    <source>
        <dbReference type="EMBL" id="QQW50134.1"/>
    </source>
</evidence>
<dbReference type="EMBL" id="MK922345">
    <property type="protein sequence ID" value="QGI24647.1"/>
    <property type="molecule type" value="Genomic_DNA"/>
</dbReference>
<name>A0A649UDC7_AURAN</name>
<dbReference type="EMBL" id="MW438344">
    <property type="protein sequence ID" value="QQW50134.1"/>
    <property type="molecule type" value="Genomic_DNA"/>
</dbReference>
<evidence type="ECO:0000313" key="9">
    <source>
        <dbReference type="EMBL" id="QQW50221.1"/>
    </source>
</evidence>
<evidence type="ECO:0000256" key="3">
    <source>
        <dbReference type="ARBA" id="ARBA00023274"/>
    </source>
</evidence>
<evidence type="ECO:0000256" key="2">
    <source>
        <dbReference type="ARBA" id="ARBA00022980"/>
    </source>
</evidence>
<reference evidence="5 12" key="3">
    <citation type="submission" date="2024-03" db="EMBL/GenBank/DDBJ databases">
        <title>Aureococcus anophagefferens CCMP1851 and Kratosvirus quantuckense: Draft genome of a second virus-susceptible host strain in the model system.</title>
        <authorList>
            <person name="Chase E."/>
            <person name="Truchon A.R."/>
            <person name="Schepens W."/>
            <person name="Wilhelm S.W."/>
        </authorList>
    </citation>
    <scope>NUCLEOTIDE SEQUENCE [LARGE SCALE GENOMIC DNA]</scope>
    <source>
        <strain evidence="5 12">CCMP1851</strain>
    </source>
</reference>
<dbReference type="EMBL" id="MW438345">
    <property type="protein sequence ID" value="QQW50178.1"/>
    <property type="molecule type" value="Genomic_DNA"/>
</dbReference>
<dbReference type="SMART" id="SM01374">
    <property type="entry name" value="Ribosomal_L14"/>
    <property type="match status" value="1"/>
</dbReference>
<evidence type="ECO:0000313" key="10">
    <source>
        <dbReference type="EMBL" id="QQW50265.1"/>
    </source>
</evidence>
<protein>
    <submittedName>
        <fullName evidence="5 6">Ribosomal protein L14</fullName>
    </submittedName>
</protein>
<proteinExistence type="inferred from homology"/>
<dbReference type="GO" id="GO:0070180">
    <property type="term" value="F:large ribosomal subunit rRNA binding"/>
    <property type="evidence" value="ECO:0007669"/>
    <property type="project" value="TreeGrafter"/>
</dbReference>
<dbReference type="PROSITE" id="PS00049">
    <property type="entry name" value="RIBOSOMAL_L14"/>
    <property type="match status" value="1"/>
</dbReference>
<dbReference type="GO" id="GO:0006412">
    <property type="term" value="P:translation"/>
    <property type="evidence" value="ECO:0007669"/>
    <property type="project" value="InterPro"/>
</dbReference>
<dbReference type="GO" id="GO:0003735">
    <property type="term" value="F:structural constituent of ribosome"/>
    <property type="evidence" value="ECO:0007669"/>
    <property type="project" value="InterPro"/>
</dbReference>
<organism evidence="6">
    <name type="scientific">Aureococcus anophagefferens</name>
    <name type="common">Harmful bloom alga</name>
    <dbReference type="NCBI Taxonomy" id="44056"/>
    <lineage>
        <taxon>Eukaryota</taxon>
        <taxon>Sar</taxon>
        <taxon>Stramenopiles</taxon>
        <taxon>Ochrophyta</taxon>
        <taxon>Pelagophyceae</taxon>
        <taxon>Pelagomonadales</taxon>
        <taxon>Pelagomonadaceae</taxon>
        <taxon>Aureococcus</taxon>
    </lineage>
</organism>
<evidence type="ECO:0000256" key="1">
    <source>
        <dbReference type="ARBA" id="ARBA00010745"/>
    </source>
</evidence>
<dbReference type="InterPro" id="IPR036853">
    <property type="entry name" value="Ribosomal_uL14_sf"/>
</dbReference>
<keyword evidence="6" id="KW-0496">Mitochondrion</keyword>
<dbReference type="EMBL" id="MW438346">
    <property type="protein sequence ID" value="QQW50221.1"/>
    <property type="molecule type" value="Genomic_DNA"/>
</dbReference>
<dbReference type="EMBL" id="MW438348">
    <property type="protein sequence ID" value="QQW50309.1"/>
    <property type="molecule type" value="Genomic_DNA"/>
</dbReference>
<evidence type="ECO:0000256" key="4">
    <source>
        <dbReference type="RuleBase" id="RU003949"/>
    </source>
</evidence>
<keyword evidence="3 4" id="KW-0687">Ribonucleoprotein</keyword>
<keyword evidence="12" id="KW-1185">Reference proteome</keyword>
<gene>
    <name evidence="6" type="primary">rpl14</name>
    <name evidence="5" type="ORF">SO694_mt00056</name>
</gene>
<accession>A0A649UDC7</accession>
<evidence type="ECO:0000313" key="6">
    <source>
        <dbReference type="EMBL" id="QGI24647.1"/>
    </source>
</evidence>
<evidence type="ECO:0000313" key="8">
    <source>
        <dbReference type="EMBL" id="QQW50178.1"/>
    </source>
</evidence>
<reference evidence="6" key="1">
    <citation type="journal article" date="2019" name="J. Appl. Phycol.">
        <title>Construction and comparative analysis of mitochondrial genome in the brown tide forming alga Aureococcus anophagefferens (Pelagophyceae, Ochrophyta).</title>
        <authorList>
            <person name="Liu F."/>
            <person name="Liu S."/>
            <person name="Huang T."/>
            <person name="Chen N."/>
        </authorList>
    </citation>
    <scope>NUCLEOTIDE SEQUENCE</scope>
</reference>
<comment type="similarity">
    <text evidence="1 4">Belongs to the universal ribosomal protein uL14 family.</text>
</comment>
<sequence>MIQTQTIVDVVDNSGVKTLRCIKVLGGFKKRYGVFGNLIRASIQELRQKGNKKLGLKKGDLVFAVVVQTRSQLKRKDGQVFKFFKNSAVIVDKQMKPLATRVLTPLCNELRHKKSIKLLSLAPSIL</sequence>